<organism evidence="2 3">
    <name type="scientific">Zasmidium cellare ATCC 36951</name>
    <dbReference type="NCBI Taxonomy" id="1080233"/>
    <lineage>
        <taxon>Eukaryota</taxon>
        <taxon>Fungi</taxon>
        <taxon>Dikarya</taxon>
        <taxon>Ascomycota</taxon>
        <taxon>Pezizomycotina</taxon>
        <taxon>Dothideomycetes</taxon>
        <taxon>Dothideomycetidae</taxon>
        <taxon>Mycosphaerellales</taxon>
        <taxon>Mycosphaerellaceae</taxon>
        <taxon>Zasmidium</taxon>
    </lineage>
</organism>
<feature type="region of interest" description="Disordered" evidence="1">
    <location>
        <begin position="113"/>
        <end position="141"/>
    </location>
</feature>
<dbReference type="Proteomes" id="UP000799537">
    <property type="component" value="Unassembled WGS sequence"/>
</dbReference>
<evidence type="ECO:0000313" key="2">
    <source>
        <dbReference type="EMBL" id="KAF2170487.1"/>
    </source>
</evidence>
<dbReference type="EMBL" id="ML993585">
    <property type="protein sequence ID" value="KAF2170487.1"/>
    <property type="molecule type" value="Genomic_DNA"/>
</dbReference>
<dbReference type="AlphaFoldDB" id="A0A6A6CTA4"/>
<dbReference type="OrthoDB" id="3945661at2759"/>
<dbReference type="GeneID" id="54558148"/>
<keyword evidence="3" id="KW-1185">Reference proteome</keyword>
<reference evidence="2" key="1">
    <citation type="journal article" date="2020" name="Stud. Mycol.">
        <title>101 Dothideomycetes genomes: a test case for predicting lifestyles and emergence of pathogens.</title>
        <authorList>
            <person name="Haridas S."/>
            <person name="Albert R."/>
            <person name="Binder M."/>
            <person name="Bloem J."/>
            <person name="Labutti K."/>
            <person name="Salamov A."/>
            <person name="Andreopoulos B."/>
            <person name="Baker S."/>
            <person name="Barry K."/>
            <person name="Bills G."/>
            <person name="Bluhm B."/>
            <person name="Cannon C."/>
            <person name="Castanera R."/>
            <person name="Culley D."/>
            <person name="Daum C."/>
            <person name="Ezra D."/>
            <person name="Gonzalez J."/>
            <person name="Henrissat B."/>
            <person name="Kuo A."/>
            <person name="Liang C."/>
            <person name="Lipzen A."/>
            <person name="Lutzoni F."/>
            <person name="Magnuson J."/>
            <person name="Mondo S."/>
            <person name="Nolan M."/>
            <person name="Ohm R."/>
            <person name="Pangilinan J."/>
            <person name="Park H.-J."/>
            <person name="Ramirez L."/>
            <person name="Alfaro M."/>
            <person name="Sun H."/>
            <person name="Tritt A."/>
            <person name="Yoshinaga Y."/>
            <person name="Zwiers L.-H."/>
            <person name="Turgeon B."/>
            <person name="Goodwin S."/>
            <person name="Spatafora J."/>
            <person name="Crous P."/>
            <person name="Grigoriev I."/>
        </authorList>
    </citation>
    <scope>NUCLEOTIDE SEQUENCE</scope>
    <source>
        <strain evidence="2">ATCC 36951</strain>
    </source>
</reference>
<proteinExistence type="predicted"/>
<sequence>MVLPAFFGPRQNAAEHSSSITDVEDDVQTHEIRPVYLTDHQRKLLKFYQSGDIVGLLKAIGKAEKRSAMSEKSSRLLNTNLWPTVATYLLMQPAQPPLESLLDMTLPQRSVKARGDQLHHTNRTPAGCLRRPGRPDQWKGKKDPVVYVQSLADRDGCGLTCDEFERFLDAMIVGAKIKEDENGNFVVRNRSLVLGVVQGHYRYQNKHFYESLGKNTDNSLQILQERVSEFVKVNRQILADAREQELDHIMPKFEVGWSGKGYQRCEDHRKLIPLGGSPNLMRLAILVLQHLHHDRDFQYHQFVLFDVIRDVQAEVGESLASQLCCSYETYGGFNAAQAGASVLSAKEMEYRDWAEVERDTTRQNFLGNVKENLRRMEELYEEELSRDAEYHKRQKVESRLRDGAKEQEYLDVQLKAGMSEMESATASLDDRISRLRRAMEARQQREHDREEWEQALMEVAEALEED</sequence>
<protein>
    <submittedName>
        <fullName evidence="2">Uncharacterized protein</fullName>
    </submittedName>
</protein>
<dbReference type="RefSeq" id="XP_033671376.1">
    <property type="nucleotide sequence ID" value="XM_033804876.1"/>
</dbReference>
<accession>A0A6A6CTA4</accession>
<name>A0A6A6CTA4_ZASCE</name>
<evidence type="ECO:0000313" key="3">
    <source>
        <dbReference type="Proteomes" id="UP000799537"/>
    </source>
</evidence>
<gene>
    <name evidence="2" type="ORF">M409DRAFT_19308</name>
</gene>
<evidence type="ECO:0000256" key="1">
    <source>
        <dbReference type="SAM" id="MobiDB-lite"/>
    </source>
</evidence>